<feature type="compositionally biased region" description="Acidic residues" evidence="1">
    <location>
        <begin position="29"/>
        <end position="43"/>
    </location>
</feature>
<dbReference type="Pfam" id="PF04748">
    <property type="entry name" value="Polysacc_deac_2"/>
    <property type="match status" value="1"/>
</dbReference>
<organism evidence="3 4">
    <name type="scientific">Terasakiella brassicae</name>
    <dbReference type="NCBI Taxonomy" id="1634917"/>
    <lineage>
        <taxon>Bacteria</taxon>
        <taxon>Pseudomonadati</taxon>
        <taxon>Pseudomonadota</taxon>
        <taxon>Alphaproteobacteria</taxon>
        <taxon>Rhodospirillales</taxon>
        <taxon>Terasakiellaceae</taxon>
        <taxon>Terasakiella</taxon>
    </lineage>
</organism>
<proteinExistence type="predicted"/>
<keyword evidence="2" id="KW-0472">Membrane</keyword>
<dbReference type="GO" id="GO:0005975">
    <property type="term" value="P:carbohydrate metabolic process"/>
    <property type="evidence" value="ECO:0007669"/>
    <property type="project" value="InterPro"/>
</dbReference>
<keyword evidence="2" id="KW-0812">Transmembrane</keyword>
<dbReference type="PANTHER" id="PTHR30105:SF2">
    <property type="entry name" value="DIVERGENT POLYSACCHARIDE DEACETYLASE SUPERFAMILY"/>
    <property type="match status" value="1"/>
</dbReference>
<keyword evidence="2" id="KW-1133">Transmembrane helix</keyword>
<dbReference type="Gene3D" id="3.20.20.370">
    <property type="entry name" value="Glycoside hydrolase/deacetylase"/>
    <property type="match status" value="1"/>
</dbReference>
<gene>
    <name evidence="3" type="ORF">GCM10011332_16550</name>
</gene>
<feature type="compositionally biased region" description="Acidic residues" evidence="1">
    <location>
        <begin position="1"/>
        <end position="18"/>
    </location>
</feature>
<dbReference type="InterPro" id="IPR011330">
    <property type="entry name" value="Glyco_hydro/deAcase_b/a-brl"/>
</dbReference>
<keyword evidence="4" id="KW-1185">Reference proteome</keyword>
<evidence type="ECO:0008006" key="5">
    <source>
        <dbReference type="Google" id="ProtNLM"/>
    </source>
</evidence>
<evidence type="ECO:0000256" key="2">
    <source>
        <dbReference type="SAM" id="Phobius"/>
    </source>
</evidence>
<evidence type="ECO:0000256" key="1">
    <source>
        <dbReference type="SAM" id="MobiDB-lite"/>
    </source>
</evidence>
<dbReference type="RefSeq" id="WP_188663765.1">
    <property type="nucleotide sequence ID" value="NZ_BMHV01000010.1"/>
</dbReference>
<feature type="region of interest" description="Disordered" evidence="1">
    <location>
        <begin position="1"/>
        <end position="43"/>
    </location>
</feature>
<dbReference type="Proteomes" id="UP000632498">
    <property type="component" value="Unassembled WGS sequence"/>
</dbReference>
<name>A0A917BY70_9PROT</name>
<evidence type="ECO:0000313" key="4">
    <source>
        <dbReference type="Proteomes" id="UP000632498"/>
    </source>
</evidence>
<reference evidence="3" key="2">
    <citation type="submission" date="2020-09" db="EMBL/GenBank/DDBJ databases">
        <authorList>
            <person name="Sun Q."/>
            <person name="Zhou Y."/>
        </authorList>
    </citation>
    <scope>NUCLEOTIDE SEQUENCE</scope>
    <source>
        <strain evidence="3">CGMCC 1.15254</strain>
    </source>
</reference>
<feature type="compositionally biased region" description="Low complexity" evidence="1">
    <location>
        <begin position="150"/>
        <end position="164"/>
    </location>
</feature>
<accession>A0A917BY70</accession>
<feature type="transmembrane region" description="Helical" evidence="2">
    <location>
        <begin position="62"/>
        <end position="84"/>
    </location>
</feature>
<dbReference type="AlphaFoldDB" id="A0A917BY70"/>
<dbReference type="CDD" id="cd10936">
    <property type="entry name" value="CE4_DAC2"/>
    <property type="match status" value="1"/>
</dbReference>
<protein>
    <recommendedName>
        <fullName evidence="5">Divergent polysaccharide deacetylase family protein</fullName>
    </recommendedName>
</protein>
<dbReference type="SUPFAM" id="SSF88713">
    <property type="entry name" value="Glycoside hydrolase/deacetylase"/>
    <property type="match status" value="1"/>
</dbReference>
<feature type="region of interest" description="Disordered" evidence="1">
    <location>
        <begin position="150"/>
        <end position="174"/>
    </location>
</feature>
<dbReference type="EMBL" id="BMHV01000010">
    <property type="protein sequence ID" value="GGF63293.1"/>
    <property type="molecule type" value="Genomic_DNA"/>
</dbReference>
<sequence>MADDTLDDFDLDDDDDMPSGESGVPAPTDYDDDDFDLEDDFDYDEGGGSSKFKELLKDKKKLAIIGVAAVLGLSAIGGGAWYFMSDGDDAEMAEAGAAKSGGVGTAVGLALQQQATSGLTPQTKLTAGGVTGGAKLTAGGATTGKLTAGAALSEAPSSPAPSMGGNMGGYNPENPDAPLSTAAVGEVGVMIPAVLPTAVAGLGTPKAAQGAAQAVDGKLLEQTQEGLLPIISEDGRESWKTYARPFGGDPSKPMIGLVITGLGMSESLTQAVIDHAPAEATLAFSPYGRGVKQWVEKARAMGHEVLLDLPMEAESFPVDDPGPLAMMTTKKPAENLKLLSLIMGQAQGYTGFVGEYGTRFLRDAKAMAPVLGELKARGLFFMDPHTAQGSVSLEMADQMQLPRAIANSQVDTNVAPTRIRAQLETLAAVAKNQGMTVAMMRATPNSLEILKTWAGSLQAQGVQLTPMSFLAGRQKS</sequence>
<reference evidence="3" key="1">
    <citation type="journal article" date="2014" name="Int. J. Syst. Evol. Microbiol.">
        <title>Complete genome sequence of Corynebacterium casei LMG S-19264T (=DSM 44701T), isolated from a smear-ripened cheese.</title>
        <authorList>
            <consortium name="US DOE Joint Genome Institute (JGI-PGF)"/>
            <person name="Walter F."/>
            <person name="Albersmeier A."/>
            <person name="Kalinowski J."/>
            <person name="Ruckert C."/>
        </authorList>
    </citation>
    <scope>NUCLEOTIDE SEQUENCE</scope>
    <source>
        <strain evidence="3">CGMCC 1.15254</strain>
    </source>
</reference>
<comment type="caution">
    <text evidence="3">The sequence shown here is derived from an EMBL/GenBank/DDBJ whole genome shotgun (WGS) entry which is preliminary data.</text>
</comment>
<evidence type="ECO:0000313" key="3">
    <source>
        <dbReference type="EMBL" id="GGF63293.1"/>
    </source>
</evidence>
<dbReference type="InterPro" id="IPR006837">
    <property type="entry name" value="Divergent_DAC"/>
</dbReference>
<dbReference type="PANTHER" id="PTHR30105">
    <property type="entry name" value="UNCHARACTERIZED YIBQ-RELATED"/>
    <property type="match status" value="1"/>
</dbReference>